<keyword evidence="3" id="KW-1185">Reference proteome</keyword>
<comment type="caution">
    <text evidence="2">The sequence shown here is derived from an EMBL/GenBank/DDBJ whole genome shotgun (WGS) entry which is preliminary data.</text>
</comment>
<evidence type="ECO:0000313" key="3">
    <source>
        <dbReference type="Proteomes" id="UP000190037"/>
    </source>
</evidence>
<dbReference type="InterPro" id="IPR017972">
    <property type="entry name" value="Cyt_P450_CS"/>
</dbReference>
<dbReference type="InterPro" id="IPR036396">
    <property type="entry name" value="Cyt_P450_sf"/>
</dbReference>
<dbReference type="EMBL" id="MWQN01000001">
    <property type="protein sequence ID" value="OPC83885.1"/>
    <property type="molecule type" value="Genomic_DNA"/>
</dbReference>
<evidence type="ECO:0000256" key="1">
    <source>
        <dbReference type="ARBA" id="ARBA00010617"/>
    </source>
</evidence>
<dbReference type="Proteomes" id="UP000190037">
    <property type="component" value="Unassembled WGS sequence"/>
</dbReference>
<dbReference type="PROSITE" id="PS00086">
    <property type="entry name" value="CYTOCHROME_P450"/>
    <property type="match status" value="1"/>
</dbReference>
<dbReference type="GO" id="GO:0005506">
    <property type="term" value="F:iron ion binding"/>
    <property type="evidence" value="ECO:0007669"/>
    <property type="project" value="InterPro"/>
</dbReference>
<organism evidence="2 3">
    <name type="scientific">Embleya scabrispora</name>
    <dbReference type="NCBI Taxonomy" id="159449"/>
    <lineage>
        <taxon>Bacteria</taxon>
        <taxon>Bacillati</taxon>
        <taxon>Actinomycetota</taxon>
        <taxon>Actinomycetes</taxon>
        <taxon>Kitasatosporales</taxon>
        <taxon>Streptomycetaceae</taxon>
        <taxon>Embleya</taxon>
    </lineage>
</organism>
<dbReference type="OrthoDB" id="4133219at2"/>
<gene>
    <name evidence="2" type="ORF">B4N89_25750</name>
</gene>
<dbReference type="PANTHER" id="PTHR46696:SF1">
    <property type="entry name" value="CYTOCHROME P450 YJIB-RELATED"/>
    <property type="match status" value="1"/>
</dbReference>
<dbReference type="GO" id="GO:0004497">
    <property type="term" value="F:monooxygenase activity"/>
    <property type="evidence" value="ECO:0007669"/>
    <property type="project" value="InterPro"/>
</dbReference>
<dbReference type="SUPFAM" id="SSF48264">
    <property type="entry name" value="Cytochrome P450"/>
    <property type="match status" value="1"/>
</dbReference>
<dbReference type="PRINTS" id="PR00359">
    <property type="entry name" value="BP450"/>
</dbReference>
<dbReference type="PANTHER" id="PTHR46696">
    <property type="entry name" value="P450, PUTATIVE (EUROFUNG)-RELATED"/>
    <property type="match status" value="1"/>
</dbReference>
<dbReference type="AlphaFoldDB" id="A0A1T3P4L2"/>
<dbReference type="GO" id="GO:0020037">
    <property type="term" value="F:heme binding"/>
    <property type="evidence" value="ECO:0007669"/>
    <property type="project" value="InterPro"/>
</dbReference>
<evidence type="ECO:0000313" key="2">
    <source>
        <dbReference type="EMBL" id="OPC83885.1"/>
    </source>
</evidence>
<reference evidence="2 3" key="1">
    <citation type="submission" date="2017-03" db="EMBL/GenBank/DDBJ databases">
        <title>Draft genome sequence of Streptomyces scabrisporus NF3, endophyte isolated from Amphipterygium adstringens.</title>
        <authorList>
            <person name="Vazquez M."/>
            <person name="Ceapa C.D."/>
            <person name="Rodriguez Luna D."/>
            <person name="Sanchez Esquivel S."/>
        </authorList>
    </citation>
    <scope>NUCLEOTIDE SEQUENCE [LARGE SCALE GENOMIC DNA]</scope>
    <source>
        <strain evidence="2 3">NF3</strain>
    </source>
</reference>
<dbReference type="eggNOG" id="COG2124">
    <property type="taxonomic scope" value="Bacteria"/>
</dbReference>
<dbReference type="InterPro" id="IPR002397">
    <property type="entry name" value="Cyt_P450_B"/>
</dbReference>
<accession>A0A1T3P4L2</accession>
<dbReference type="CDD" id="cd20623">
    <property type="entry name" value="CYP_unk"/>
    <property type="match status" value="1"/>
</dbReference>
<name>A0A1T3P4L2_9ACTN</name>
<dbReference type="GO" id="GO:0016705">
    <property type="term" value="F:oxidoreductase activity, acting on paired donors, with incorporation or reduction of molecular oxygen"/>
    <property type="evidence" value="ECO:0007669"/>
    <property type="project" value="InterPro"/>
</dbReference>
<protein>
    <submittedName>
        <fullName evidence="2">Cytochrome</fullName>
    </submittedName>
</protein>
<sequence>MTAPPPVPPPGCPAHAGATATEGITRLYGPETIADPGAAYERLRAEHGAVAPILVDGDFPGWLVLGYRENLEVMRTPSRFSRDARNWRDWREGRIPPDATILPIMEYRPDCVSSDGAEHQRLRSVVTESLDRFDRRGIRKHVQRLSHDLIDRIAADGHADLVAQFAQQLPMLVIAQLYGLPDEMGPQLVQASAELMMQSERALESNEFILRTLRDLADRKRREPAADFPSWLIEHPNKLSEDEVLHHLRLVMVAANELTIALIANTLRVVLTDDRFAASLAGARLSLPDAVEQVLWDEPPLWVIPGRWALVDTELGGRRIRAGDLLVLGVMAGNVDPQIRTDLTVPVHHNRAHLAFSGGAHLCPGQDIGRAITDTAIDTLNSRLPDIRLAHPDRPPAWHAATWARYLTSLPVVFTPVPLVEPPEWVRPARADRATRPPEPLLPPPPTTWWARLSTWLFG</sequence>
<dbReference type="STRING" id="159449.B4N89_25750"/>
<dbReference type="Gene3D" id="1.10.630.10">
    <property type="entry name" value="Cytochrome P450"/>
    <property type="match status" value="1"/>
</dbReference>
<proteinExistence type="inferred from homology"/>
<comment type="similarity">
    <text evidence="1">Belongs to the cytochrome P450 family.</text>
</comment>
<dbReference type="RefSeq" id="WP_078978181.1">
    <property type="nucleotide sequence ID" value="NZ_MWQN01000001.1"/>
</dbReference>